<protein>
    <recommendedName>
        <fullName evidence="2">protein-tyrosine-phosphatase</fullName>
        <ecNumber evidence="2">3.1.3.48</ecNumber>
    </recommendedName>
</protein>
<evidence type="ECO:0000256" key="4">
    <source>
        <dbReference type="ARBA" id="ARBA00022912"/>
    </source>
</evidence>
<dbReference type="AlphaFoldDB" id="A0A9C7PQ74"/>
<sequence length="158" mass="18237">MSITPEQLEKLAFMDTSSEQYSKNEKSDERLKSISAVSSFQRVTERSLGKALYTCRRCSFVLFWDTDLMEHNEHKTQAFPGDNQKRESDLGSRSCSSLFLQQVPWSQDLSNDEGKLTCPKCNCRVGSYTWYGERCSCGNWITPSLKIPKRRVDRKTNK</sequence>
<dbReference type="OrthoDB" id="2017893at2759"/>
<evidence type="ECO:0000256" key="1">
    <source>
        <dbReference type="ARBA" id="ARBA00008601"/>
    </source>
</evidence>
<dbReference type="PANTHER" id="PTHR45848">
    <property type="entry name" value="DUAL SPECIFICITY PROTEIN PHOSPHATASE 12 FAMILY MEMBER"/>
    <property type="match status" value="1"/>
</dbReference>
<name>A0A9C7PQ74_9RHOD</name>
<evidence type="ECO:0000256" key="3">
    <source>
        <dbReference type="ARBA" id="ARBA00022801"/>
    </source>
</evidence>
<reference evidence="5" key="2">
    <citation type="submission" date="2022-01" db="EMBL/GenBank/DDBJ databases">
        <authorList>
            <person name="Hirooka S."/>
            <person name="Miyagishima S.Y."/>
        </authorList>
    </citation>
    <scope>NUCLEOTIDE SEQUENCE</scope>
    <source>
        <strain evidence="5">NBRC 102759</strain>
    </source>
</reference>
<organism evidence="5 6">
    <name type="scientific">Galdieria partita</name>
    <dbReference type="NCBI Taxonomy" id="83374"/>
    <lineage>
        <taxon>Eukaryota</taxon>
        <taxon>Rhodophyta</taxon>
        <taxon>Bangiophyceae</taxon>
        <taxon>Galdieriales</taxon>
        <taxon>Galdieriaceae</taxon>
        <taxon>Galdieria</taxon>
    </lineage>
</organism>
<keyword evidence="6" id="KW-1185">Reference proteome</keyword>
<keyword evidence="4" id="KW-0904">Protein phosphatase</keyword>
<dbReference type="GO" id="GO:0008138">
    <property type="term" value="F:protein tyrosine/serine/threonine phosphatase activity"/>
    <property type="evidence" value="ECO:0007669"/>
    <property type="project" value="TreeGrafter"/>
</dbReference>
<dbReference type="EMBL" id="BQMJ01000002">
    <property type="protein sequence ID" value="GJQ08460.1"/>
    <property type="molecule type" value="Genomic_DNA"/>
</dbReference>
<reference evidence="5" key="1">
    <citation type="journal article" date="2022" name="Proc. Natl. Acad. Sci. U.S.A.">
        <title>Life cycle and functional genomics of the unicellular red alga Galdieria for elucidating algal and plant evolution and industrial use.</title>
        <authorList>
            <person name="Hirooka S."/>
            <person name="Itabashi T."/>
            <person name="Ichinose T.M."/>
            <person name="Onuma R."/>
            <person name="Fujiwara T."/>
            <person name="Yamashita S."/>
            <person name="Jong L.W."/>
            <person name="Tomita R."/>
            <person name="Iwane A.H."/>
            <person name="Miyagishima S.Y."/>
        </authorList>
    </citation>
    <scope>NUCLEOTIDE SEQUENCE</scope>
    <source>
        <strain evidence="5">NBRC 102759</strain>
    </source>
</reference>
<comment type="caution">
    <text evidence="5">The sequence shown here is derived from an EMBL/GenBank/DDBJ whole genome shotgun (WGS) entry which is preliminary data.</text>
</comment>
<dbReference type="EC" id="3.1.3.48" evidence="2"/>
<evidence type="ECO:0000256" key="2">
    <source>
        <dbReference type="ARBA" id="ARBA00013064"/>
    </source>
</evidence>
<dbReference type="Proteomes" id="UP001061958">
    <property type="component" value="Unassembled WGS sequence"/>
</dbReference>
<evidence type="ECO:0000313" key="5">
    <source>
        <dbReference type="EMBL" id="GJQ08460.1"/>
    </source>
</evidence>
<comment type="similarity">
    <text evidence="1">Belongs to the protein-tyrosine phosphatase family. Non-receptor class dual specificity subfamily.</text>
</comment>
<proteinExistence type="inferred from homology"/>
<keyword evidence="3" id="KW-0378">Hydrolase</keyword>
<evidence type="ECO:0000313" key="6">
    <source>
        <dbReference type="Proteomes" id="UP001061958"/>
    </source>
</evidence>
<gene>
    <name evidence="5" type="ORF">GpartN1_g251.t1</name>
</gene>
<dbReference type="PANTHER" id="PTHR45848:SF4">
    <property type="entry name" value="DUAL SPECIFICITY PROTEIN PHOSPHATASE 12"/>
    <property type="match status" value="1"/>
</dbReference>
<accession>A0A9C7PQ74</accession>
<dbReference type="GO" id="GO:0004725">
    <property type="term" value="F:protein tyrosine phosphatase activity"/>
    <property type="evidence" value="ECO:0007669"/>
    <property type="project" value="UniProtKB-EC"/>
</dbReference>